<dbReference type="AlphaFoldDB" id="A0A329R9N3"/>
<dbReference type="EMBL" id="MJFZ01003343">
    <property type="protein sequence ID" value="RAW20162.1"/>
    <property type="molecule type" value="Genomic_DNA"/>
</dbReference>
<dbReference type="Proteomes" id="UP000760860">
    <property type="component" value="Unassembled WGS sequence"/>
</dbReference>
<dbReference type="OrthoDB" id="10496064at2759"/>
<protein>
    <submittedName>
        <fullName evidence="3">Uncharacterized protein</fullName>
    </submittedName>
</protein>
<dbReference type="EMBL" id="RCMV01003559">
    <property type="protein sequence ID" value="KAG3198358.1"/>
    <property type="molecule type" value="Genomic_DNA"/>
</dbReference>
<evidence type="ECO:0000313" key="2">
    <source>
        <dbReference type="EMBL" id="KAG3198358.1"/>
    </source>
</evidence>
<reference evidence="3 4" key="1">
    <citation type="submission" date="2018-01" db="EMBL/GenBank/DDBJ databases">
        <title>Draft genome of the strawberry crown rot pathogen Phytophthora cactorum.</title>
        <authorList>
            <person name="Armitage A.D."/>
            <person name="Lysoe E."/>
            <person name="Nellist C.F."/>
            <person name="Harrison R.J."/>
            <person name="Brurberg M.B."/>
        </authorList>
    </citation>
    <scope>NUCLEOTIDE SEQUENCE [LARGE SCALE GENOMIC DNA]</scope>
    <source>
        <strain evidence="3 4">10300</strain>
    </source>
</reference>
<evidence type="ECO:0000313" key="1">
    <source>
        <dbReference type="EMBL" id="KAG2874590.1"/>
    </source>
</evidence>
<evidence type="ECO:0000313" key="4">
    <source>
        <dbReference type="Proteomes" id="UP000251314"/>
    </source>
</evidence>
<dbReference type="Proteomes" id="UP000251314">
    <property type="component" value="Unassembled WGS sequence"/>
</dbReference>
<dbReference type="EMBL" id="RCMK01003531">
    <property type="protein sequence ID" value="KAG2874590.1"/>
    <property type="molecule type" value="Genomic_DNA"/>
</dbReference>
<comment type="caution">
    <text evidence="3">The sequence shown here is derived from an EMBL/GenBank/DDBJ whole genome shotgun (WGS) entry which is preliminary data.</text>
</comment>
<proteinExistence type="predicted"/>
<gene>
    <name evidence="3" type="ORF">PC110_g23396</name>
    <name evidence="1" type="ORF">PC117_g27587</name>
    <name evidence="2" type="ORF">PC129_g24371</name>
</gene>
<evidence type="ECO:0000313" key="3">
    <source>
        <dbReference type="EMBL" id="RAW20162.1"/>
    </source>
</evidence>
<keyword evidence="4" id="KW-1185">Reference proteome</keyword>
<organism evidence="3 4">
    <name type="scientific">Phytophthora cactorum</name>
    <dbReference type="NCBI Taxonomy" id="29920"/>
    <lineage>
        <taxon>Eukaryota</taxon>
        <taxon>Sar</taxon>
        <taxon>Stramenopiles</taxon>
        <taxon>Oomycota</taxon>
        <taxon>Peronosporomycetes</taxon>
        <taxon>Peronosporales</taxon>
        <taxon>Peronosporaceae</taxon>
        <taxon>Phytophthora</taxon>
    </lineage>
</organism>
<sequence>MPNLYSAGAVFVTASSFLRDCVWHLCGEVVQAVASASARRRLRCDYDGARRSGWAVNGMVQEDELDARQDQGVGWTPAMDFVLSATAGEGFGLGSAKDNSRYYRSSR</sequence>
<dbReference type="VEuPathDB" id="FungiDB:PC110_g23396"/>
<reference evidence="2" key="2">
    <citation type="submission" date="2018-05" db="EMBL/GenBank/DDBJ databases">
        <title>Effector identification in a new, highly contiguous assembly of the strawberry crown rot pathogen Phytophthora cactorum.</title>
        <authorList>
            <person name="Armitage A.D."/>
            <person name="Nellist C.F."/>
            <person name="Bates H."/>
            <person name="Vickerstaff R.J."/>
            <person name="Harrison R.J."/>
        </authorList>
    </citation>
    <scope>NUCLEOTIDE SEQUENCE</scope>
    <source>
        <strain evidence="1">4040</strain>
        <strain evidence="2">P421</strain>
    </source>
</reference>
<accession>A0A329R9N3</accession>
<dbReference type="Proteomes" id="UP000736787">
    <property type="component" value="Unassembled WGS sequence"/>
</dbReference>
<name>A0A329R9N3_9STRA</name>